<evidence type="ECO:0000313" key="2">
    <source>
        <dbReference type="EMBL" id="OTF98297.1"/>
    </source>
</evidence>
<dbReference type="EMBL" id="MNCJ02000329">
    <property type="protein sequence ID" value="KAF5769195.1"/>
    <property type="molecule type" value="Genomic_DNA"/>
</dbReference>
<protein>
    <submittedName>
        <fullName evidence="2">Uncharacterized protein</fullName>
    </submittedName>
</protein>
<dbReference type="OMA" id="TENYEPE"/>
<accession>A0A251SHJ3</accession>
<reference evidence="1 3" key="1">
    <citation type="journal article" date="2017" name="Nature">
        <title>The sunflower genome provides insights into oil metabolism, flowering and Asterid evolution.</title>
        <authorList>
            <person name="Badouin H."/>
            <person name="Gouzy J."/>
            <person name="Grassa C.J."/>
            <person name="Murat F."/>
            <person name="Staton S.E."/>
            <person name="Cottret L."/>
            <person name="Lelandais-Briere C."/>
            <person name="Owens G.L."/>
            <person name="Carrere S."/>
            <person name="Mayjonade B."/>
            <person name="Legrand L."/>
            <person name="Gill N."/>
            <person name="Kane N.C."/>
            <person name="Bowers J.E."/>
            <person name="Hubner S."/>
            <person name="Bellec A."/>
            <person name="Berard A."/>
            <person name="Berges H."/>
            <person name="Blanchet N."/>
            <person name="Boniface M.C."/>
            <person name="Brunel D."/>
            <person name="Catrice O."/>
            <person name="Chaidir N."/>
            <person name="Claudel C."/>
            <person name="Donnadieu C."/>
            <person name="Faraut T."/>
            <person name="Fievet G."/>
            <person name="Helmstetter N."/>
            <person name="King M."/>
            <person name="Knapp S.J."/>
            <person name="Lai Z."/>
            <person name="Le Paslier M.C."/>
            <person name="Lippi Y."/>
            <person name="Lorenzon L."/>
            <person name="Mandel J.R."/>
            <person name="Marage G."/>
            <person name="Marchand G."/>
            <person name="Marquand E."/>
            <person name="Bret-Mestries E."/>
            <person name="Morien E."/>
            <person name="Nambeesan S."/>
            <person name="Nguyen T."/>
            <person name="Pegot-Espagnet P."/>
            <person name="Pouilly N."/>
            <person name="Raftis F."/>
            <person name="Sallet E."/>
            <person name="Schiex T."/>
            <person name="Thomas J."/>
            <person name="Vandecasteele C."/>
            <person name="Vares D."/>
            <person name="Vear F."/>
            <person name="Vautrin S."/>
            <person name="Crespi M."/>
            <person name="Mangin B."/>
            <person name="Burke J.M."/>
            <person name="Salse J."/>
            <person name="Munos S."/>
            <person name="Vincourt P."/>
            <person name="Rieseberg L.H."/>
            <person name="Langlade N.B."/>
        </authorList>
    </citation>
    <scope>NUCLEOTIDE SEQUENCE [LARGE SCALE GENOMIC DNA]</scope>
    <source>
        <strain evidence="3">cv. SF193</strain>
        <tissue evidence="1">Leaves</tissue>
    </source>
</reference>
<organism evidence="2 3">
    <name type="scientific">Helianthus annuus</name>
    <name type="common">Common sunflower</name>
    <dbReference type="NCBI Taxonomy" id="4232"/>
    <lineage>
        <taxon>Eukaryota</taxon>
        <taxon>Viridiplantae</taxon>
        <taxon>Streptophyta</taxon>
        <taxon>Embryophyta</taxon>
        <taxon>Tracheophyta</taxon>
        <taxon>Spermatophyta</taxon>
        <taxon>Magnoliopsida</taxon>
        <taxon>eudicotyledons</taxon>
        <taxon>Gunneridae</taxon>
        <taxon>Pentapetalae</taxon>
        <taxon>asterids</taxon>
        <taxon>campanulids</taxon>
        <taxon>Asterales</taxon>
        <taxon>Asteraceae</taxon>
        <taxon>Asteroideae</taxon>
        <taxon>Heliantheae alliance</taxon>
        <taxon>Heliantheae</taxon>
        <taxon>Helianthus</taxon>
    </lineage>
</organism>
<dbReference type="InParanoid" id="A0A251SHJ3"/>
<sequence length="148" mass="16976">MASSSSWRKPETKNQELIDVVFAWSISDVRNKDFYTNKVNKIPERFSSSTAYTKSFVDPLLEETHAELLSSMNGISRASTRGIMVRSEEKKDIKFPNYYLYSIYLEKKSRTENYEPEVGDLIVLTDVKPSCVDDLGTYVIASVQRVQN</sequence>
<dbReference type="Gramene" id="mRNA:HanXRQr2_Chr14g0645461">
    <property type="protein sequence ID" value="mRNA:HanXRQr2_Chr14g0645461"/>
    <property type="gene ID" value="HanXRQr2_Chr14g0645461"/>
</dbReference>
<proteinExistence type="predicted"/>
<name>A0A251SHJ3_HELAN</name>
<keyword evidence="3" id="KW-1185">Reference proteome</keyword>
<gene>
    <name evidence="2" type="ORF">HannXRQ_Chr14g0444081</name>
    <name evidence="1" type="ORF">HanXRQr2_Chr14g0645461</name>
</gene>
<dbReference type="EMBL" id="CM007903">
    <property type="protein sequence ID" value="OTF98297.1"/>
    <property type="molecule type" value="Genomic_DNA"/>
</dbReference>
<reference evidence="2" key="2">
    <citation type="submission" date="2017-02" db="EMBL/GenBank/DDBJ databases">
        <title>Sunflower complete genome.</title>
        <authorList>
            <person name="Langlade N."/>
            <person name="Munos S."/>
        </authorList>
    </citation>
    <scope>NUCLEOTIDE SEQUENCE [LARGE SCALE GENOMIC DNA]</scope>
    <source>
        <tissue evidence="2">Leaves</tissue>
    </source>
</reference>
<dbReference type="Proteomes" id="UP000215914">
    <property type="component" value="Chromosome 14"/>
</dbReference>
<evidence type="ECO:0000313" key="3">
    <source>
        <dbReference type="Proteomes" id="UP000215914"/>
    </source>
</evidence>
<reference evidence="1" key="3">
    <citation type="submission" date="2020-06" db="EMBL/GenBank/DDBJ databases">
        <title>Helianthus annuus Genome sequencing and assembly Release 2.</title>
        <authorList>
            <person name="Gouzy J."/>
            <person name="Langlade N."/>
            <person name="Munos S."/>
        </authorList>
    </citation>
    <scope>NUCLEOTIDE SEQUENCE</scope>
    <source>
        <tissue evidence="1">Leaves</tissue>
    </source>
</reference>
<evidence type="ECO:0000313" key="1">
    <source>
        <dbReference type="EMBL" id="KAF5769195.1"/>
    </source>
</evidence>
<dbReference type="AlphaFoldDB" id="A0A251SHJ3"/>